<dbReference type="AlphaFoldDB" id="A0A3A9WY61"/>
<reference evidence="4 5" key="1">
    <citation type="submission" date="2018-09" db="EMBL/GenBank/DDBJ databases">
        <title>Streptomyces sp. nov. DS1-2, an endophytic actinomycete isolated from roots of Dendrobium scabrilingue.</title>
        <authorList>
            <person name="Kuncharoen N."/>
            <person name="Kudo T."/>
            <person name="Ohkuma M."/>
            <person name="Yuki M."/>
            <person name="Tanasupawat S."/>
        </authorList>
    </citation>
    <scope>NUCLEOTIDE SEQUENCE [LARGE SCALE GENOMIC DNA]</scope>
    <source>
        <strain evidence="2 5">AZ1-7</strain>
        <strain evidence="3 4">DS1-2</strain>
    </source>
</reference>
<evidence type="ECO:0000313" key="5">
    <source>
        <dbReference type="Proteomes" id="UP000275024"/>
    </source>
</evidence>
<dbReference type="EMBL" id="RBDY01000004">
    <property type="protein sequence ID" value="RKN25437.1"/>
    <property type="molecule type" value="Genomic_DNA"/>
</dbReference>
<evidence type="ECO:0000313" key="4">
    <source>
        <dbReference type="Proteomes" id="UP000268652"/>
    </source>
</evidence>
<proteinExistence type="predicted"/>
<feature type="compositionally biased region" description="Polar residues" evidence="1">
    <location>
        <begin position="1"/>
        <end position="15"/>
    </location>
</feature>
<dbReference type="InterPro" id="IPR027575">
    <property type="entry name" value="LD_lanti_pre"/>
</dbReference>
<dbReference type="Proteomes" id="UP000275024">
    <property type="component" value="Unassembled WGS sequence"/>
</dbReference>
<dbReference type="EMBL" id="RBDX01000004">
    <property type="protein sequence ID" value="RKN11117.1"/>
    <property type="molecule type" value="Genomic_DNA"/>
</dbReference>
<dbReference type="NCBIfam" id="TIGR04363">
    <property type="entry name" value="LD_lanti_pre"/>
    <property type="match status" value="1"/>
</dbReference>
<sequence length="62" mass="6273">MPTTVERSGEPQQSADAEIGSDPFDLDITFVENAPATESALMCSTGDNCGTSCPSACANSGS</sequence>
<dbReference type="Proteomes" id="UP000268652">
    <property type="component" value="Unassembled WGS sequence"/>
</dbReference>
<protein>
    <submittedName>
        <fullName evidence="2">FxLD family lantipeptide</fullName>
    </submittedName>
</protein>
<comment type="caution">
    <text evidence="2">The sequence shown here is derived from an EMBL/GenBank/DDBJ whole genome shotgun (WGS) entry which is preliminary data.</text>
</comment>
<evidence type="ECO:0000256" key="1">
    <source>
        <dbReference type="SAM" id="MobiDB-lite"/>
    </source>
</evidence>
<accession>A0A3A9WY61</accession>
<evidence type="ECO:0000313" key="3">
    <source>
        <dbReference type="EMBL" id="RKN25437.1"/>
    </source>
</evidence>
<keyword evidence="4" id="KW-1185">Reference proteome</keyword>
<name>A0A3A9WY61_9ACTN</name>
<gene>
    <name evidence="2" type="primary">fxlA</name>
    <name evidence="3" type="ORF">D7318_08930</name>
    <name evidence="2" type="ORF">D7319_08075</name>
</gene>
<organism evidence="2 5">
    <name type="scientific">Streptomyces radicis</name>
    <dbReference type="NCBI Taxonomy" id="1750517"/>
    <lineage>
        <taxon>Bacteria</taxon>
        <taxon>Bacillati</taxon>
        <taxon>Actinomycetota</taxon>
        <taxon>Actinomycetes</taxon>
        <taxon>Kitasatosporales</taxon>
        <taxon>Streptomycetaceae</taxon>
        <taxon>Streptomyces</taxon>
    </lineage>
</organism>
<evidence type="ECO:0000313" key="2">
    <source>
        <dbReference type="EMBL" id="RKN11117.1"/>
    </source>
</evidence>
<dbReference type="OrthoDB" id="3215713at2"/>
<feature type="region of interest" description="Disordered" evidence="1">
    <location>
        <begin position="1"/>
        <end position="22"/>
    </location>
</feature>